<proteinExistence type="predicted"/>
<organism evidence="1 2">
    <name type="scientific">Pseudomonas syringae pv. actinidiae</name>
    <dbReference type="NCBI Taxonomy" id="103796"/>
    <lineage>
        <taxon>Bacteria</taxon>
        <taxon>Pseudomonadati</taxon>
        <taxon>Pseudomonadota</taxon>
        <taxon>Gammaproteobacteria</taxon>
        <taxon>Pseudomonadales</taxon>
        <taxon>Pseudomonadaceae</taxon>
        <taxon>Pseudomonas</taxon>
        <taxon>Pseudomonas syringae</taxon>
    </lineage>
</organism>
<name>A0A2V0QUZ5_PSESF</name>
<dbReference type="EMBL" id="BGJZ01000340">
    <property type="protein sequence ID" value="GBH13052.1"/>
    <property type="molecule type" value="Genomic_DNA"/>
</dbReference>
<accession>A0A2V0QUZ5</accession>
<comment type="caution">
    <text evidence="1">The sequence shown here is derived from an EMBL/GenBank/DDBJ whole genome shotgun (WGS) entry which is preliminary data.</text>
</comment>
<evidence type="ECO:0000313" key="2">
    <source>
        <dbReference type="Proteomes" id="UP000247480"/>
    </source>
</evidence>
<evidence type="ECO:0000313" key="1">
    <source>
        <dbReference type="EMBL" id="GBH13052.1"/>
    </source>
</evidence>
<dbReference type="AlphaFoldDB" id="A0A2V0QUZ5"/>
<protein>
    <submittedName>
        <fullName evidence="1">Uncharacterized protein</fullName>
    </submittedName>
</protein>
<dbReference type="Proteomes" id="UP000247480">
    <property type="component" value="Unassembled WGS sequence"/>
</dbReference>
<gene>
    <name evidence="1" type="ORF">KPSA1_06532</name>
</gene>
<reference evidence="1 2" key="1">
    <citation type="submission" date="2018-04" db="EMBL/GenBank/DDBJ databases">
        <title>Draft genome sequence of Pseudomonas syringae pv. actinidiae biovar 1 strains isolated from kiwifruit in Kagawa prefecture.</title>
        <authorList>
            <person name="Tabuchi M."/>
            <person name="Saito M."/>
            <person name="Fujiwara S."/>
            <person name="Sasa N."/>
            <person name="Akimitsu K."/>
            <person name="Gomi K."/>
            <person name="Konishi-Sugita S."/>
            <person name="Hamano K."/>
            <person name="Kataoka I."/>
        </authorList>
    </citation>
    <scope>NUCLEOTIDE SEQUENCE [LARGE SCALE GENOMIC DNA]</scope>
    <source>
        <strain evidence="1 2">MAFF212206</strain>
    </source>
</reference>
<sequence>MWLATFIARSIFGFVESLSAARANEDAIWVRLIIGVPGN</sequence>